<accession>A0A0K6S692</accession>
<sequence length="1074" mass="118384">MIVGVLTKNLDVPLEASETILIKASSPFSLFQLVWTLHIVGNPPGALSVRLLPHEESLPLQKHGEGREFVISGAALFEAPASGTVQKELSLEVDGEVFKETSLIALPTEDTLGGALGSSLQVSFPANEFGLESSFPAPQSSSGSLSEMAAKRLVFRPITSGDREREGNDDESFDPLPLGLEGGTVCDQPEASSLPPAALDTITGESDGLGNEVGCSKRSFVGDDHPSHSSRDPQLPSSSQSVKEERGERSAVSLFGIQSRDVEGRGSESSPQSSRQRKVIALDPRKHWQGARIEQFHVRIAFNETPEILALLQTVEAKEGGGAERRRILQEGFRQLLTDSLDRRGAFPSSEHRCWSIGTDSWGHPDRSVALFTSWTQEGEREAILLLGMFLRRLRSESRPTVEDLEFWVDGNFMLEVLREWNRAPGELISFVQKCKGVETRRATTPVKLTLEVLFDAGRAMKAVDWQLPRDPIQRVEYLSPLWRQLRWFAGILLGGRRAELSFLHSGELCISRLRERSFVDNELVHELSGSDITDRGLRGDPPSGLSDSGLISLKFPIFLLPSIETAGSWEAVGHQVKGVLSCLRPGFYKYLLRRRENQEPLASQVLAASRSGVSASTDNAVGQSSVPCGDSLTWGRLAGAGCIRDVWLSGTVDFQSRAEQFLLNVIFDIWWEPQVDDKDALQPAADRFALVERILLKPFEDSLRRWGGGKGIAVKSRNRGKERVFRVVSKDPTQWPLEVEFLMSLVRNADKGVKASEVSFQSAKTGGGREWEADGDSEQACLLVQQVISRADPLACREGSEFQNSVDALVHQVLTLFPDGRRVAPSFPRVSVRNRKKNSASQPVDSEADDSRKRSHRHSSRESVWNNYEDLTRDLFLGSLDPHCVVRLLWGGSEGPQLNFDPPPTERSPHEQSSTAAGAPVAALFSHPSPSDPVGAEALALMRKALMGLRGKVGIELRVQPQKHTSASGESPKRKRSKHRFQTGEAASVNADLHVKDESKERPPEVAPSIPWVEKRSVQDGRLFFLPKGAHKDEASHNRQKLRQTKAVKSEAARDCACDCDCQYSPVPIKSEN</sequence>
<feature type="region of interest" description="Disordered" evidence="1">
    <location>
        <begin position="959"/>
        <end position="1014"/>
    </location>
</feature>
<feature type="compositionally biased region" description="Basic and acidic residues" evidence="1">
    <location>
        <begin position="994"/>
        <end position="1005"/>
    </location>
</feature>
<gene>
    <name evidence="2" type="ORF">Cvel_2619.t2.CR1</name>
</gene>
<feature type="region of interest" description="Disordered" evidence="1">
    <location>
        <begin position="157"/>
        <end position="281"/>
    </location>
</feature>
<name>A0A0K6S692_9ALVE</name>
<reference evidence="2" key="1">
    <citation type="submission" date="2014-11" db="EMBL/GenBank/DDBJ databases">
        <title>Molecular phylogeny of cliff fern family Woodsiaceae with morphological implications.</title>
        <authorList>
            <person name="Shao Y.-Z."/>
            <person name="Wei R."/>
            <person name="Zhang X.-C."/>
        </authorList>
    </citation>
    <scope>NUCLEOTIDE SEQUENCE</scope>
</reference>
<organism evidence="2">
    <name type="scientific">Chromera velia CCMP2878</name>
    <dbReference type="NCBI Taxonomy" id="1169474"/>
    <lineage>
        <taxon>Eukaryota</taxon>
        <taxon>Sar</taxon>
        <taxon>Alveolata</taxon>
        <taxon>Colpodellida</taxon>
        <taxon>Chromeraceae</taxon>
        <taxon>Chromera</taxon>
    </lineage>
</organism>
<dbReference type="VEuPathDB" id="CryptoDB:Cvel_2619"/>
<protein>
    <submittedName>
        <fullName evidence="2">Uncharacterized protein</fullName>
    </submittedName>
</protein>
<evidence type="ECO:0000313" key="2">
    <source>
        <dbReference type="EMBL" id="CUC08998.1"/>
    </source>
</evidence>
<dbReference type="AlphaFoldDB" id="A0A0K6S692"/>
<feature type="region of interest" description="Disordered" evidence="1">
    <location>
        <begin position="898"/>
        <end position="919"/>
    </location>
</feature>
<dbReference type="PhylomeDB" id="A0A0K6S692"/>
<feature type="compositionally biased region" description="Basic and acidic residues" evidence="1">
    <location>
        <begin position="220"/>
        <end position="231"/>
    </location>
</feature>
<proteinExistence type="predicted"/>
<evidence type="ECO:0000256" key="1">
    <source>
        <dbReference type="SAM" id="MobiDB-lite"/>
    </source>
</evidence>
<feature type="region of interest" description="Disordered" evidence="1">
    <location>
        <begin position="829"/>
        <end position="864"/>
    </location>
</feature>
<dbReference type="EMBL" id="CDMZ01000055">
    <property type="protein sequence ID" value="CUC08998.1"/>
    <property type="molecule type" value="Genomic_DNA"/>
</dbReference>